<dbReference type="InterPro" id="IPR001079">
    <property type="entry name" value="Galectin_CRD"/>
</dbReference>
<dbReference type="SUPFAM" id="SSF49899">
    <property type="entry name" value="Concanavalin A-like lectins/glucanases"/>
    <property type="match status" value="1"/>
</dbReference>
<keyword evidence="1 2" id="KW-0430">Lectin</keyword>
<feature type="non-terminal residue" evidence="4">
    <location>
        <position position="1"/>
    </location>
</feature>
<feature type="domain" description="Galectin" evidence="3">
    <location>
        <begin position="1"/>
        <end position="106"/>
    </location>
</feature>
<dbReference type="PANTHER" id="PTHR11346:SF97">
    <property type="entry name" value="GALECTIN-1"/>
    <property type="match status" value="1"/>
</dbReference>
<dbReference type="InterPro" id="IPR044156">
    <property type="entry name" value="Galectin-like"/>
</dbReference>
<dbReference type="InterPro" id="IPR013320">
    <property type="entry name" value="ConA-like_dom_sf"/>
</dbReference>
<dbReference type="Proteomes" id="UP001162483">
    <property type="component" value="Unassembled WGS sequence"/>
</dbReference>
<evidence type="ECO:0000313" key="5">
    <source>
        <dbReference type="Proteomes" id="UP001162483"/>
    </source>
</evidence>
<organism evidence="4 5">
    <name type="scientific">Staurois parvus</name>
    <dbReference type="NCBI Taxonomy" id="386267"/>
    <lineage>
        <taxon>Eukaryota</taxon>
        <taxon>Metazoa</taxon>
        <taxon>Chordata</taxon>
        <taxon>Craniata</taxon>
        <taxon>Vertebrata</taxon>
        <taxon>Euteleostomi</taxon>
        <taxon>Amphibia</taxon>
        <taxon>Batrachia</taxon>
        <taxon>Anura</taxon>
        <taxon>Neobatrachia</taxon>
        <taxon>Ranoidea</taxon>
        <taxon>Ranidae</taxon>
        <taxon>Staurois</taxon>
    </lineage>
</organism>
<accession>A0ABN9AJ37</accession>
<evidence type="ECO:0000313" key="4">
    <source>
        <dbReference type="EMBL" id="CAI9534636.1"/>
    </source>
</evidence>
<dbReference type="PROSITE" id="PS51304">
    <property type="entry name" value="GALECTIN"/>
    <property type="match status" value="1"/>
</dbReference>
<evidence type="ECO:0000256" key="1">
    <source>
        <dbReference type="ARBA" id="ARBA00022734"/>
    </source>
</evidence>
<name>A0ABN9AJ37_9NEOB</name>
<protein>
    <recommendedName>
        <fullName evidence="2">Galectin</fullName>
    </recommendedName>
</protein>
<evidence type="ECO:0000256" key="2">
    <source>
        <dbReference type="RuleBase" id="RU102079"/>
    </source>
</evidence>
<dbReference type="SMART" id="SM00276">
    <property type="entry name" value="GLECT"/>
    <property type="match status" value="1"/>
</dbReference>
<dbReference type="Pfam" id="PF00337">
    <property type="entry name" value="Gal-bind_lectin"/>
    <property type="match status" value="1"/>
</dbReference>
<dbReference type="SMART" id="SM00908">
    <property type="entry name" value="Gal-bind_lectin"/>
    <property type="match status" value="1"/>
</dbReference>
<evidence type="ECO:0000259" key="3">
    <source>
        <dbReference type="PROSITE" id="PS51304"/>
    </source>
</evidence>
<comment type="caution">
    <text evidence="4">The sequence shown here is derived from an EMBL/GenBank/DDBJ whole genome shotgun (WGS) entry which is preliminary data.</text>
</comment>
<gene>
    <name evidence="4" type="ORF">SPARVUS_LOCUS663241</name>
</gene>
<proteinExistence type="predicted"/>
<sequence>VLNNFGLKPGHCVEVEGFIPEGFKQFSIDLGTDAKNLVLHFNPRFDALGDKHKIILNSMVDNVWGAEHRKSFFPSRRGQTPWYIYTGRGRTNVGYGKVASLYILDT</sequence>
<keyword evidence="5" id="KW-1185">Reference proteome</keyword>
<reference evidence="4" key="1">
    <citation type="submission" date="2023-05" db="EMBL/GenBank/DDBJ databases">
        <authorList>
            <person name="Stuckert A."/>
        </authorList>
    </citation>
    <scope>NUCLEOTIDE SEQUENCE</scope>
</reference>
<dbReference type="CDD" id="cd00070">
    <property type="entry name" value="GLECT"/>
    <property type="match status" value="1"/>
</dbReference>
<dbReference type="Gene3D" id="2.60.120.200">
    <property type="match status" value="1"/>
</dbReference>
<dbReference type="PANTHER" id="PTHR11346">
    <property type="entry name" value="GALECTIN"/>
    <property type="match status" value="1"/>
</dbReference>
<dbReference type="EMBL" id="CATNWA010000217">
    <property type="protein sequence ID" value="CAI9534636.1"/>
    <property type="molecule type" value="Genomic_DNA"/>
</dbReference>